<reference evidence="4" key="4">
    <citation type="submission" date="2024-05" db="EMBL/GenBank/DDBJ databases">
        <authorList>
            <person name="Sun Q."/>
            <person name="Sedlacek I."/>
        </authorList>
    </citation>
    <scope>NUCLEOTIDE SEQUENCE</scope>
    <source>
        <strain evidence="4">CCM 4175</strain>
    </source>
</reference>
<dbReference type="SUPFAM" id="SSF53067">
    <property type="entry name" value="Actin-like ATPase domain"/>
    <property type="match status" value="1"/>
</dbReference>
<evidence type="ECO:0000256" key="1">
    <source>
        <dbReference type="ARBA" id="ARBA00002486"/>
    </source>
</evidence>
<dbReference type="InterPro" id="IPR036388">
    <property type="entry name" value="WH-like_DNA-bd_sf"/>
</dbReference>
<reference evidence="5 6" key="2">
    <citation type="submission" date="2017-06" db="EMBL/GenBank/DDBJ databases">
        <authorList>
            <consortium name="Pathogen Informatics"/>
        </authorList>
    </citation>
    <scope>NUCLEOTIDE SEQUENCE [LARGE SCALE GENOMIC DNA]</scope>
    <source>
        <strain evidence="5 6">NCTC13833</strain>
    </source>
</reference>
<dbReference type="PANTHER" id="PTHR18964:SF149">
    <property type="entry name" value="BIFUNCTIONAL UDP-N-ACETYLGLUCOSAMINE 2-EPIMERASE_N-ACETYLMANNOSAMINE KINASE"/>
    <property type="match status" value="1"/>
</dbReference>
<dbReference type="InterPro" id="IPR036390">
    <property type="entry name" value="WH_DNA-bd_sf"/>
</dbReference>
<comment type="function">
    <text evidence="1">Transcriptional repressor of xylose-utilizing enzymes.</text>
</comment>
<dbReference type="EMBL" id="BMCB01000002">
    <property type="protein sequence ID" value="GGA82330.1"/>
    <property type="molecule type" value="Genomic_DNA"/>
</dbReference>
<dbReference type="PANTHER" id="PTHR18964">
    <property type="entry name" value="ROK (REPRESSOR, ORF, KINASE) FAMILY"/>
    <property type="match status" value="1"/>
</dbReference>
<keyword evidence="7" id="KW-1185">Reference proteome</keyword>
<dbReference type="Gene3D" id="1.10.10.10">
    <property type="entry name" value="Winged helix-like DNA-binding domain superfamily/Winged helix DNA-binding domain"/>
    <property type="match status" value="1"/>
</dbReference>
<organism evidence="5 6">
    <name type="scientific">Staphylococcus muscae</name>
    <dbReference type="NCBI Taxonomy" id="1294"/>
    <lineage>
        <taxon>Bacteria</taxon>
        <taxon>Bacillati</taxon>
        <taxon>Bacillota</taxon>
        <taxon>Bacilli</taxon>
        <taxon>Bacillales</taxon>
        <taxon>Staphylococcaceae</taxon>
        <taxon>Staphylococcus</taxon>
    </lineage>
</organism>
<reference evidence="7" key="3">
    <citation type="journal article" date="2019" name="Int. J. Syst. Evol. Microbiol.">
        <title>The Global Catalogue of Microorganisms (GCM) 10K type strain sequencing project: providing services to taxonomists for standard genome sequencing and annotation.</title>
        <authorList>
            <consortium name="The Broad Institute Genomics Platform"/>
            <consortium name="The Broad Institute Genome Sequencing Center for Infectious Disease"/>
            <person name="Wu L."/>
            <person name="Ma J."/>
        </authorList>
    </citation>
    <scope>NUCLEOTIDE SEQUENCE [LARGE SCALE GENOMIC DNA]</scope>
    <source>
        <strain evidence="7">CCM 4175</strain>
    </source>
</reference>
<evidence type="ECO:0000313" key="4">
    <source>
        <dbReference type="EMBL" id="GGA82330.1"/>
    </source>
</evidence>
<evidence type="ECO:0000313" key="7">
    <source>
        <dbReference type="Proteomes" id="UP000652995"/>
    </source>
</evidence>
<evidence type="ECO:0000256" key="3">
    <source>
        <dbReference type="ARBA" id="ARBA00022629"/>
    </source>
</evidence>
<evidence type="ECO:0000313" key="5">
    <source>
        <dbReference type="EMBL" id="SNV98424.1"/>
    </source>
</evidence>
<keyword evidence="3" id="KW-0119">Carbohydrate metabolism</keyword>
<dbReference type="KEGG" id="smus:C7J88_07505"/>
<gene>
    <name evidence="5" type="primary">xylR</name>
    <name evidence="4" type="ORF">GCM10007183_03160</name>
    <name evidence="5" type="ORF">SAMEA4412661_00067</name>
</gene>
<dbReference type="SUPFAM" id="SSF46785">
    <property type="entry name" value="Winged helix' DNA-binding domain"/>
    <property type="match status" value="1"/>
</dbReference>
<dbReference type="AlphaFoldDB" id="A0A240BRT3"/>
<comment type="similarity">
    <text evidence="2">Belongs to the ROK (NagC/XylR) family.</text>
</comment>
<evidence type="ECO:0000313" key="6">
    <source>
        <dbReference type="Proteomes" id="UP000243706"/>
    </source>
</evidence>
<dbReference type="EMBL" id="LT906464">
    <property type="protein sequence ID" value="SNV98424.1"/>
    <property type="molecule type" value="Genomic_DNA"/>
</dbReference>
<keyword evidence="3" id="KW-0859">Xylose metabolism</keyword>
<sequence>MKQMQHLAFTANEQMVLKAIFNHKPISMTEIARLTETNKATISGVVNGLKTQGVVREAGQGESTKKGGRKTILLEINPDFGYTVSLDFTYDSVDIMINAFSGKMMAYRSYPLSEKTMACALSIVETELDPHDQRDTQHGLLGVAVSIHGIVNQDQSIRTLPFLELGSISVTDRLEQYAQVPVLIENEANLAALYEHALRNHTCTGSLATLSIHKGIGAGLILNNQLYRGADGSAGEIGQSLVRVSGTHYDKIENICSQDALISCLSDRLDESLALETIATYYKSQHPIVCEEIEHFISRITVLIHNFSIQLNPAHIFINCPIMNEIPDILIQIQERLHAYSHYATMIRLTSNVRYATLFGGALGITQRILDIDNIKLDFSS</sequence>
<dbReference type="Gene3D" id="3.30.420.40">
    <property type="match status" value="2"/>
</dbReference>
<keyword evidence="4" id="KW-0808">Transferase</keyword>
<dbReference type="Pfam" id="PF00480">
    <property type="entry name" value="ROK"/>
    <property type="match status" value="1"/>
</dbReference>
<dbReference type="Proteomes" id="UP000243706">
    <property type="component" value="Chromosome 1"/>
</dbReference>
<evidence type="ECO:0000256" key="2">
    <source>
        <dbReference type="ARBA" id="ARBA00006479"/>
    </source>
</evidence>
<dbReference type="GO" id="GO:0042732">
    <property type="term" value="P:D-xylose metabolic process"/>
    <property type="evidence" value="ECO:0007669"/>
    <property type="project" value="UniProtKB-KW"/>
</dbReference>
<keyword evidence="4" id="KW-0418">Kinase</keyword>
<reference evidence="4" key="1">
    <citation type="journal article" date="2014" name="Int. J. Syst. Evol. Microbiol.">
        <title>Complete genome of a new Firmicutes species belonging to the dominant human colonic microbiota ('Ruminococcus bicirculans') reveals two chromosomes and a selective capacity to utilize plant glucans.</title>
        <authorList>
            <consortium name="NISC Comparative Sequencing Program"/>
            <person name="Wegmann U."/>
            <person name="Louis P."/>
            <person name="Goesmann A."/>
            <person name="Henrissat B."/>
            <person name="Duncan S.H."/>
            <person name="Flint H.J."/>
        </authorList>
    </citation>
    <scope>NUCLEOTIDE SEQUENCE</scope>
    <source>
        <strain evidence="4">CCM 4175</strain>
    </source>
</reference>
<name>A0A240BRT3_9STAP</name>
<dbReference type="Proteomes" id="UP000652995">
    <property type="component" value="Unassembled WGS sequence"/>
</dbReference>
<proteinExistence type="inferred from homology"/>
<dbReference type="InterPro" id="IPR000600">
    <property type="entry name" value="ROK"/>
</dbReference>
<dbReference type="InterPro" id="IPR043129">
    <property type="entry name" value="ATPase_NBD"/>
</dbReference>
<dbReference type="OrthoDB" id="9796533at2"/>
<accession>A0A240BRT3</accession>
<dbReference type="RefSeq" id="WP_095115031.1">
    <property type="nucleotide sequence ID" value="NZ_BMCB01000002.1"/>
</dbReference>
<dbReference type="GO" id="GO:0016301">
    <property type="term" value="F:kinase activity"/>
    <property type="evidence" value="ECO:0007669"/>
    <property type="project" value="UniProtKB-KW"/>
</dbReference>
<protein>
    <submittedName>
        <fullName evidence="4">Sugar kinase</fullName>
    </submittedName>
    <submittedName>
        <fullName evidence="5">Xylose repressor</fullName>
    </submittedName>
</protein>